<evidence type="ECO:0000256" key="5">
    <source>
        <dbReference type="ARBA" id="ARBA00022840"/>
    </source>
</evidence>
<name>A0ABV8CBJ9_9GAMM</name>
<evidence type="ECO:0000313" key="9">
    <source>
        <dbReference type="EMBL" id="MFC3907690.1"/>
    </source>
</evidence>
<dbReference type="PANTHER" id="PTHR43766">
    <property type="entry name" value="TRYPTOPHAN--TRNA LIGASE, MITOCHONDRIAL"/>
    <property type="match status" value="1"/>
</dbReference>
<keyword evidence="4 8" id="KW-0547">Nucleotide-binding</keyword>
<keyword evidence="5 8" id="KW-0067">ATP-binding</keyword>
<reference evidence="10" key="1">
    <citation type="journal article" date="2019" name="Int. J. Syst. Evol. Microbiol.">
        <title>The Global Catalogue of Microorganisms (GCM) 10K type strain sequencing project: providing services to taxonomists for standard genome sequencing and annotation.</title>
        <authorList>
            <consortium name="The Broad Institute Genomics Platform"/>
            <consortium name="The Broad Institute Genome Sequencing Center for Infectious Disease"/>
            <person name="Wu L."/>
            <person name="Ma J."/>
        </authorList>
    </citation>
    <scope>NUCLEOTIDE SEQUENCE [LARGE SCALE GENOMIC DNA]</scope>
    <source>
        <strain evidence="10">CCUG 59858</strain>
    </source>
</reference>
<keyword evidence="7 8" id="KW-0030">Aminoacyl-tRNA synthetase</keyword>
<evidence type="ECO:0000256" key="1">
    <source>
        <dbReference type="ARBA" id="ARBA00005594"/>
    </source>
</evidence>
<accession>A0ABV8CBJ9</accession>
<evidence type="ECO:0000256" key="8">
    <source>
        <dbReference type="RuleBase" id="RU363036"/>
    </source>
</evidence>
<evidence type="ECO:0000256" key="3">
    <source>
        <dbReference type="ARBA" id="ARBA00022598"/>
    </source>
</evidence>
<dbReference type="PRINTS" id="PR01039">
    <property type="entry name" value="TRNASYNTHTRP"/>
</dbReference>
<organism evidence="9 10">
    <name type="scientific">Legionella dresdenensis</name>
    <dbReference type="NCBI Taxonomy" id="450200"/>
    <lineage>
        <taxon>Bacteria</taxon>
        <taxon>Pseudomonadati</taxon>
        <taxon>Pseudomonadota</taxon>
        <taxon>Gammaproteobacteria</taxon>
        <taxon>Legionellales</taxon>
        <taxon>Legionellaceae</taxon>
        <taxon>Legionella</taxon>
    </lineage>
</organism>
<evidence type="ECO:0000256" key="6">
    <source>
        <dbReference type="ARBA" id="ARBA00022917"/>
    </source>
</evidence>
<dbReference type="EC" id="6.1.1.2" evidence="2"/>
<dbReference type="Gene3D" id="3.40.50.620">
    <property type="entry name" value="HUPs"/>
    <property type="match status" value="1"/>
</dbReference>
<dbReference type="SUPFAM" id="SSF52374">
    <property type="entry name" value="Nucleotidylyl transferase"/>
    <property type="match status" value="1"/>
</dbReference>
<sequence length="404" mass="46093">MSALFSSSKRVVSGMRVSGRLHLGHYHGVLKNWVKLQHQYDCYFFAADWHGLTTHYDSPGFFETALWDMIIDWLACGVNVGLSKVFIQSWVPEHAELHLLLSMITPLGWLERVPTYKDQQEKLREKDLSTYGFLGYPLLQSADVLLYKADYVPVGEDQIAHIELIREIARRFNFIYGREPNFETLAQEAVKKMGKKNSRLYNDLRKDFQQEGSHESLNTARALITNQHNLSLGDKERLLGYLDGSGKIILPEPQVLLTETPKLPGTDGQKMSKSYHNTIGLREEPEVVEKKILTMPTDPARVKRTDPGEPEKCPVWQFHKVYSSDEVKDWVQKGCRTAGIGCLECKRPVVDAIQQELKPIQESIREYEADIGSVKRLVAEGSEAAREEAIKTLKDVREVMGLDY</sequence>
<dbReference type="InterPro" id="IPR014729">
    <property type="entry name" value="Rossmann-like_a/b/a_fold"/>
</dbReference>
<gene>
    <name evidence="9" type="ORF">ACFORL_01170</name>
</gene>
<keyword evidence="10" id="KW-1185">Reference proteome</keyword>
<comment type="similarity">
    <text evidence="1 8">Belongs to the class-I aminoacyl-tRNA synthetase family.</text>
</comment>
<evidence type="ECO:0000256" key="2">
    <source>
        <dbReference type="ARBA" id="ARBA00013161"/>
    </source>
</evidence>
<evidence type="ECO:0000313" key="10">
    <source>
        <dbReference type="Proteomes" id="UP001595758"/>
    </source>
</evidence>
<dbReference type="InterPro" id="IPR050203">
    <property type="entry name" value="Trp-tRNA_synthetase"/>
</dbReference>
<dbReference type="PANTHER" id="PTHR43766:SF1">
    <property type="entry name" value="TRYPTOPHAN--TRNA LIGASE, MITOCHONDRIAL"/>
    <property type="match status" value="1"/>
</dbReference>
<comment type="caution">
    <text evidence="9">The sequence shown here is derived from an EMBL/GenBank/DDBJ whole genome shotgun (WGS) entry which is preliminary data.</text>
</comment>
<protein>
    <recommendedName>
        <fullName evidence="2">tryptophan--tRNA ligase</fullName>
        <ecNumber evidence="2">6.1.1.2</ecNumber>
    </recommendedName>
</protein>
<dbReference type="RefSeq" id="WP_382340279.1">
    <property type="nucleotide sequence ID" value="NZ_JBHSAB010000001.1"/>
</dbReference>
<dbReference type="CDD" id="cd00806">
    <property type="entry name" value="TrpRS_core"/>
    <property type="match status" value="1"/>
</dbReference>
<dbReference type="NCBIfam" id="NF008922">
    <property type="entry name" value="PRK12283.1"/>
    <property type="match status" value="1"/>
</dbReference>
<proteinExistence type="inferred from homology"/>
<dbReference type="InterPro" id="IPR002305">
    <property type="entry name" value="aa-tRNA-synth_Ic"/>
</dbReference>
<evidence type="ECO:0000256" key="7">
    <source>
        <dbReference type="ARBA" id="ARBA00023146"/>
    </source>
</evidence>
<dbReference type="Gene3D" id="1.10.240.10">
    <property type="entry name" value="Tyrosyl-Transfer RNA Synthetase"/>
    <property type="match status" value="1"/>
</dbReference>
<dbReference type="Proteomes" id="UP001595758">
    <property type="component" value="Unassembled WGS sequence"/>
</dbReference>
<keyword evidence="6 8" id="KW-0648">Protein biosynthesis</keyword>
<dbReference type="InterPro" id="IPR002306">
    <property type="entry name" value="Trp-tRNA-ligase"/>
</dbReference>
<dbReference type="EMBL" id="JBHSAB010000001">
    <property type="protein sequence ID" value="MFC3907690.1"/>
    <property type="molecule type" value="Genomic_DNA"/>
</dbReference>
<keyword evidence="3 8" id="KW-0436">Ligase</keyword>
<dbReference type="Pfam" id="PF00579">
    <property type="entry name" value="tRNA-synt_1b"/>
    <property type="match status" value="2"/>
</dbReference>
<evidence type="ECO:0000256" key="4">
    <source>
        <dbReference type="ARBA" id="ARBA00022741"/>
    </source>
</evidence>
<dbReference type="GO" id="GO:0004830">
    <property type="term" value="F:tryptophan-tRNA ligase activity"/>
    <property type="evidence" value="ECO:0007669"/>
    <property type="project" value="UniProtKB-EC"/>
</dbReference>